<dbReference type="AlphaFoldDB" id="A0A0K8J7W9"/>
<dbReference type="NCBIfam" id="NF004052">
    <property type="entry name" value="PRK05572.1"/>
    <property type="match status" value="1"/>
</dbReference>
<comment type="function">
    <text evidence="5">Sigma factors are initiation factors that promote the attachment of RNA polymerase to specific initiation sites and are then released.</text>
</comment>
<evidence type="ECO:0000256" key="4">
    <source>
        <dbReference type="ARBA" id="ARBA00023163"/>
    </source>
</evidence>
<dbReference type="InterPro" id="IPR014322">
    <property type="entry name" value="RNA_pol_sigma-B/F/G"/>
</dbReference>
<sequence length="238" mass="27451">MDTLELIKRSKEGDKEARDRVVTENMGLVWSIVRRFTNRGHEMEDLFQIGTIGLIKAIDKFDSSYNVKFSTYAVPMITGEIKRFLRDDGMIKVSRSLKESAAKIRAFREKCGNMYGREPTIEEIERELNITREEILMALETGAEVESLYKTIYQGDGSPIYLIDKLTEAKDESENMIDKLALKEIIASLDEKEQLIIKLRYFKDRTQTDIAKELGISQVQVSRMEKKILKILREKLGA</sequence>
<keyword evidence="1 5" id="KW-0805">Transcription regulation</keyword>
<dbReference type="NCBIfam" id="TIGR02885">
    <property type="entry name" value="spore_sigF"/>
    <property type="match status" value="1"/>
</dbReference>
<dbReference type="CDD" id="cd06171">
    <property type="entry name" value="Sigma70_r4"/>
    <property type="match status" value="1"/>
</dbReference>
<keyword evidence="4 5" id="KW-0804">Transcription</keyword>
<evidence type="ECO:0000259" key="8">
    <source>
        <dbReference type="PROSITE" id="PS00716"/>
    </source>
</evidence>
<protein>
    <recommendedName>
        <fullName evidence="5">RNA polymerase sigma factor</fullName>
    </recommendedName>
</protein>
<dbReference type="SUPFAM" id="SSF88659">
    <property type="entry name" value="Sigma3 and sigma4 domains of RNA polymerase sigma factors"/>
    <property type="match status" value="2"/>
</dbReference>
<dbReference type="SUPFAM" id="SSF88946">
    <property type="entry name" value="Sigma2 domain of RNA polymerase sigma factors"/>
    <property type="match status" value="1"/>
</dbReference>
<feature type="domain" description="RNA polymerase sigma-70" evidence="7">
    <location>
        <begin position="45"/>
        <end position="58"/>
    </location>
</feature>
<dbReference type="InterPro" id="IPR000943">
    <property type="entry name" value="RNA_pol_sigma70"/>
</dbReference>
<dbReference type="Pfam" id="PF04545">
    <property type="entry name" value="Sigma70_r4"/>
    <property type="match status" value="1"/>
</dbReference>
<evidence type="ECO:0000256" key="2">
    <source>
        <dbReference type="ARBA" id="ARBA00023082"/>
    </source>
</evidence>
<feature type="coiled-coil region" evidence="6">
    <location>
        <begin position="121"/>
        <end position="183"/>
    </location>
</feature>
<dbReference type="InterPro" id="IPR014284">
    <property type="entry name" value="RNA_pol_sigma-70_dom"/>
</dbReference>
<gene>
    <name evidence="9" type="primary">sigF</name>
    <name evidence="9" type="ORF">SD1D_1998</name>
</gene>
<keyword evidence="2 5" id="KW-0731">Sigma factor</keyword>
<dbReference type="InterPro" id="IPR013324">
    <property type="entry name" value="RNA_pol_sigma_r3/r4-like"/>
</dbReference>
<keyword evidence="3 5" id="KW-0238">DNA-binding</keyword>
<dbReference type="NCBIfam" id="TIGR02937">
    <property type="entry name" value="sigma70-ECF"/>
    <property type="match status" value="1"/>
</dbReference>
<dbReference type="PANTHER" id="PTHR30385:SF4">
    <property type="entry name" value="RNA POLYMERASE SIGMA-E FACTOR"/>
    <property type="match status" value="1"/>
</dbReference>
<evidence type="ECO:0000256" key="6">
    <source>
        <dbReference type="SAM" id="Coils"/>
    </source>
</evidence>
<evidence type="ECO:0000256" key="5">
    <source>
        <dbReference type="RuleBase" id="RU362124"/>
    </source>
</evidence>
<dbReference type="Gene3D" id="1.20.140.160">
    <property type="match status" value="1"/>
</dbReference>
<dbReference type="Proteomes" id="UP000196053">
    <property type="component" value="Chromosome I"/>
</dbReference>
<reference evidence="10" key="1">
    <citation type="submission" date="2015-09" db="EMBL/GenBank/DDBJ databases">
        <authorList>
            <person name="Wibberg D."/>
        </authorList>
    </citation>
    <scope>NUCLEOTIDE SEQUENCE [LARGE SCALE GENOMIC DNA]</scope>
    <source>
        <strain evidence="10">SD1D</strain>
    </source>
</reference>
<dbReference type="InterPro" id="IPR007630">
    <property type="entry name" value="RNA_pol_sigma70_r4"/>
</dbReference>
<comment type="similarity">
    <text evidence="5">Belongs to the sigma-70 factor family.</text>
</comment>
<dbReference type="Gene3D" id="1.20.120.1810">
    <property type="match status" value="1"/>
</dbReference>
<evidence type="ECO:0000256" key="3">
    <source>
        <dbReference type="ARBA" id="ARBA00023125"/>
    </source>
</evidence>
<dbReference type="PROSITE" id="PS00716">
    <property type="entry name" value="SIGMA70_2"/>
    <property type="match status" value="1"/>
</dbReference>
<proteinExistence type="inferred from homology"/>
<dbReference type="PROSITE" id="PS00715">
    <property type="entry name" value="SIGMA70_1"/>
    <property type="match status" value="1"/>
</dbReference>
<dbReference type="InterPro" id="IPR007627">
    <property type="entry name" value="RNA_pol_sigma70_r2"/>
</dbReference>
<evidence type="ECO:0000256" key="1">
    <source>
        <dbReference type="ARBA" id="ARBA00023015"/>
    </source>
</evidence>
<evidence type="ECO:0000313" key="10">
    <source>
        <dbReference type="Proteomes" id="UP000196053"/>
    </source>
</evidence>
<keyword evidence="6" id="KW-0175">Coiled coil</keyword>
<dbReference type="GO" id="GO:0006352">
    <property type="term" value="P:DNA-templated transcription initiation"/>
    <property type="evidence" value="ECO:0007669"/>
    <property type="project" value="InterPro"/>
</dbReference>
<dbReference type="GO" id="GO:0003677">
    <property type="term" value="F:DNA binding"/>
    <property type="evidence" value="ECO:0007669"/>
    <property type="project" value="UniProtKB-KW"/>
</dbReference>
<dbReference type="RefSeq" id="WP_330398605.1">
    <property type="nucleotide sequence ID" value="NZ_DUPS01000010.1"/>
</dbReference>
<dbReference type="KEGG" id="hsd:SD1D_1998"/>
<dbReference type="EMBL" id="LN879430">
    <property type="protein sequence ID" value="CUH93534.1"/>
    <property type="molecule type" value="Genomic_DNA"/>
</dbReference>
<feature type="domain" description="RNA polymerase sigma-70" evidence="8">
    <location>
        <begin position="206"/>
        <end position="232"/>
    </location>
</feature>
<evidence type="ECO:0000313" key="9">
    <source>
        <dbReference type="EMBL" id="CUH93534.1"/>
    </source>
</evidence>
<dbReference type="InterPro" id="IPR013325">
    <property type="entry name" value="RNA_pol_sigma_r2"/>
</dbReference>
<organism evidence="9 10">
    <name type="scientific">Herbinix luporum</name>
    <dbReference type="NCBI Taxonomy" id="1679721"/>
    <lineage>
        <taxon>Bacteria</taxon>
        <taxon>Bacillati</taxon>
        <taxon>Bacillota</taxon>
        <taxon>Clostridia</taxon>
        <taxon>Lachnospirales</taxon>
        <taxon>Lachnospiraceae</taxon>
        <taxon>Herbinix</taxon>
    </lineage>
</organism>
<name>A0A0K8J7W9_9FIRM</name>
<dbReference type="Pfam" id="PF04542">
    <property type="entry name" value="Sigma70_r2"/>
    <property type="match status" value="1"/>
</dbReference>
<dbReference type="NCBIfam" id="TIGR02980">
    <property type="entry name" value="SigBFG"/>
    <property type="match status" value="1"/>
</dbReference>
<evidence type="ECO:0000259" key="7">
    <source>
        <dbReference type="PROSITE" id="PS00715"/>
    </source>
</evidence>
<dbReference type="InterPro" id="IPR014236">
    <property type="entry name" value="RNA_pol_sigma-F"/>
</dbReference>
<accession>A0A0K8J7W9</accession>
<dbReference type="PANTHER" id="PTHR30385">
    <property type="entry name" value="SIGMA FACTOR F FLAGELLAR"/>
    <property type="match status" value="1"/>
</dbReference>
<dbReference type="GO" id="GO:0016987">
    <property type="term" value="F:sigma factor activity"/>
    <property type="evidence" value="ECO:0007669"/>
    <property type="project" value="UniProtKB-KW"/>
</dbReference>
<dbReference type="PIRSF" id="PIRSF000770">
    <property type="entry name" value="RNA_pol_sigma-SigE/K"/>
    <property type="match status" value="1"/>
</dbReference>
<keyword evidence="10" id="KW-1185">Reference proteome</keyword>
<dbReference type="PRINTS" id="PR00046">
    <property type="entry name" value="SIGMA70FCT"/>
</dbReference>